<feature type="signal peptide" evidence="3">
    <location>
        <begin position="1"/>
        <end position="20"/>
    </location>
</feature>
<gene>
    <name evidence="4" type="ORF">ElyMa_000290500</name>
</gene>
<evidence type="ECO:0000313" key="5">
    <source>
        <dbReference type="Proteomes" id="UP000762676"/>
    </source>
</evidence>
<protein>
    <recommendedName>
        <fullName evidence="6">SUN domain-containing protein</fullName>
    </recommendedName>
</protein>
<organism evidence="4 5">
    <name type="scientific">Elysia marginata</name>
    <dbReference type="NCBI Taxonomy" id="1093978"/>
    <lineage>
        <taxon>Eukaryota</taxon>
        <taxon>Metazoa</taxon>
        <taxon>Spiralia</taxon>
        <taxon>Lophotrochozoa</taxon>
        <taxon>Mollusca</taxon>
        <taxon>Gastropoda</taxon>
        <taxon>Heterobranchia</taxon>
        <taxon>Euthyneura</taxon>
        <taxon>Panpulmonata</taxon>
        <taxon>Sacoglossa</taxon>
        <taxon>Placobranchoidea</taxon>
        <taxon>Plakobranchidae</taxon>
        <taxon>Elysia</taxon>
    </lineage>
</organism>
<evidence type="ECO:0000313" key="4">
    <source>
        <dbReference type="EMBL" id="GFR68957.1"/>
    </source>
</evidence>
<evidence type="ECO:0008006" key="6">
    <source>
        <dbReference type="Google" id="ProtNLM"/>
    </source>
</evidence>
<evidence type="ECO:0000256" key="3">
    <source>
        <dbReference type="SAM" id="SignalP"/>
    </source>
</evidence>
<feature type="coiled-coil region" evidence="1">
    <location>
        <begin position="270"/>
        <end position="297"/>
    </location>
</feature>
<feature type="region of interest" description="Disordered" evidence="2">
    <location>
        <begin position="154"/>
        <end position="176"/>
    </location>
</feature>
<dbReference type="AlphaFoldDB" id="A0AAV4F6W4"/>
<comment type="caution">
    <text evidence="4">The sequence shown here is derived from an EMBL/GenBank/DDBJ whole genome shotgun (WGS) entry which is preliminary data.</text>
</comment>
<keyword evidence="5" id="KW-1185">Reference proteome</keyword>
<proteinExistence type="predicted"/>
<evidence type="ECO:0000256" key="2">
    <source>
        <dbReference type="SAM" id="MobiDB-lite"/>
    </source>
</evidence>
<dbReference type="Proteomes" id="UP000762676">
    <property type="component" value="Unassembled WGS sequence"/>
</dbReference>
<sequence length="410" mass="46006">MKLLLFASFYFLHLLPRMRGLELSLDLSLPTSSRHHRAVCGVLTCEERYTARESNTSTGRASSQRAISSLSIHRITEASLTDDTGYSEQEHLVATLTLEQPEISRVSNGVKVDGVLEAGRAELRLEMVKGIDCSAQYSCEVRTSDNKGIELVQTNRLRQRPQERRGDQTTRQSDASMASSGLFQQLNLLQQQQMTFMSSSLDSKFDALETRLNGRLGTFDTKLENIESRLDVVEHRLEDKIETRVVDKLCQLEKKLSAADDDEQSVPQKLDEVIKGLDSYKEQIKDENQKNQVENTLIMSNNTRKLETTMKSQMASIISWQQKHQQRFNKLITANDGIINSSAHSIGPSNPSWLCGLNGANKTLHGLGVEPGTSQIAVNRPVNGATTHYIIISRKSKIVISEKAFQNYIH</sequence>
<name>A0AAV4F6W4_9GAST</name>
<keyword evidence="1" id="KW-0175">Coiled coil</keyword>
<evidence type="ECO:0000256" key="1">
    <source>
        <dbReference type="SAM" id="Coils"/>
    </source>
</evidence>
<reference evidence="4 5" key="1">
    <citation type="journal article" date="2021" name="Elife">
        <title>Chloroplast acquisition without the gene transfer in kleptoplastic sea slugs, Plakobranchus ocellatus.</title>
        <authorList>
            <person name="Maeda T."/>
            <person name="Takahashi S."/>
            <person name="Yoshida T."/>
            <person name="Shimamura S."/>
            <person name="Takaki Y."/>
            <person name="Nagai Y."/>
            <person name="Toyoda A."/>
            <person name="Suzuki Y."/>
            <person name="Arimoto A."/>
            <person name="Ishii H."/>
            <person name="Satoh N."/>
            <person name="Nishiyama T."/>
            <person name="Hasebe M."/>
            <person name="Maruyama T."/>
            <person name="Minagawa J."/>
            <person name="Obokata J."/>
            <person name="Shigenobu S."/>
        </authorList>
    </citation>
    <scope>NUCLEOTIDE SEQUENCE [LARGE SCALE GENOMIC DNA]</scope>
</reference>
<dbReference type="EMBL" id="BMAT01000587">
    <property type="protein sequence ID" value="GFR68957.1"/>
    <property type="molecule type" value="Genomic_DNA"/>
</dbReference>
<feature type="chain" id="PRO_5043876014" description="SUN domain-containing protein" evidence="3">
    <location>
        <begin position="21"/>
        <end position="410"/>
    </location>
</feature>
<keyword evidence="3" id="KW-0732">Signal</keyword>
<accession>A0AAV4F6W4</accession>